<keyword evidence="2 7" id="KW-0813">Transport</keyword>
<dbReference type="InterPro" id="IPR000515">
    <property type="entry name" value="MetI-like"/>
</dbReference>
<comment type="subcellular location">
    <subcellularLocation>
        <location evidence="1 7">Cell membrane</location>
        <topology evidence="1 7">Multi-pass membrane protein</topology>
    </subcellularLocation>
</comment>
<dbReference type="CDD" id="cd06261">
    <property type="entry name" value="TM_PBP2"/>
    <property type="match status" value="1"/>
</dbReference>
<sequence length="323" mass="36207">MPAELWIHFRRKRAAQRWRPFGLPIWKGGNRLLKLRPHSLRNAASILAFLGPSLAGFLLFYLVPFGAVVYYSFVDTPVRSRFVGFDNYRLLWESASFRKAFGNSLAFAGVSVPILFAVSLALALLLSGALPLRRTFRTVFLLPLVVPVASIALVWQALFHWNGAINGALAEWGLRPTDWMNTRWSFTVMVAVYIWKNVGYNLVLFLAGLANIPVDQREAAAIDGAGPWRRFWSITWPGLAPVSFFAVVMSIVGSFKVFRETYLVAGAYPNDAIYTLQHFMNNSFQNLDYSKLTSAALQLAIVIGAAVYLLFRAERHVREGAEG</sequence>
<feature type="transmembrane region" description="Helical" evidence="7">
    <location>
        <begin position="292"/>
        <end position="311"/>
    </location>
</feature>
<reference evidence="9 10" key="1">
    <citation type="submission" date="2020-08" db="EMBL/GenBank/DDBJ databases">
        <title>Cohnella phylogeny.</title>
        <authorList>
            <person name="Dunlap C."/>
        </authorList>
    </citation>
    <scope>NUCLEOTIDE SEQUENCE [LARGE SCALE GENOMIC DNA]</scope>
    <source>
        <strain evidence="9 10">CBP 2801</strain>
    </source>
</reference>
<evidence type="ECO:0000313" key="9">
    <source>
        <dbReference type="EMBL" id="MBB6729955.1"/>
    </source>
</evidence>
<evidence type="ECO:0000256" key="5">
    <source>
        <dbReference type="ARBA" id="ARBA00022989"/>
    </source>
</evidence>
<evidence type="ECO:0000259" key="8">
    <source>
        <dbReference type="PROSITE" id="PS50928"/>
    </source>
</evidence>
<evidence type="ECO:0000256" key="6">
    <source>
        <dbReference type="ARBA" id="ARBA00023136"/>
    </source>
</evidence>
<evidence type="ECO:0000256" key="3">
    <source>
        <dbReference type="ARBA" id="ARBA00022475"/>
    </source>
</evidence>
<dbReference type="Proteomes" id="UP000564644">
    <property type="component" value="Unassembled WGS sequence"/>
</dbReference>
<accession>A0A7X0VU32</accession>
<feature type="domain" description="ABC transmembrane type-1" evidence="8">
    <location>
        <begin position="101"/>
        <end position="310"/>
    </location>
</feature>
<gene>
    <name evidence="9" type="ORF">H7C18_03510</name>
</gene>
<dbReference type="Pfam" id="PF00528">
    <property type="entry name" value="BPD_transp_1"/>
    <property type="match status" value="1"/>
</dbReference>
<organism evidence="9 10">
    <name type="scientific">Cohnella zeiphila</name>
    <dbReference type="NCBI Taxonomy" id="2761120"/>
    <lineage>
        <taxon>Bacteria</taxon>
        <taxon>Bacillati</taxon>
        <taxon>Bacillota</taxon>
        <taxon>Bacilli</taxon>
        <taxon>Bacillales</taxon>
        <taxon>Paenibacillaceae</taxon>
        <taxon>Cohnella</taxon>
    </lineage>
</organism>
<dbReference type="EMBL" id="JACJVO010000003">
    <property type="protein sequence ID" value="MBB6729955.1"/>
    <property type="molecule type" value="Genomic_DNA"/>
</dbReference>
<evidence type="ECO:0000256" key="7">
    <source>
        <dbReference type="RuleBase" id="RU363032"/>
    </source>
</evidence>
<dbReference type="PANTHER" id="PTHR30193">
    <property type="entry name" value="ABC TRANSPORTER PERMEASE PROTEIN"/>
    <property type="match status" value="1"/>
</dbReference>
<dbReference type="GO" id="GO:0005886">
    <property type="term" value="C:plasma membrane"/>
    <property type="evidence" value="ECO:0007669"/>
    <property type="project" value="UniProtKB-SubCell"/>
</dbReference>
<dbReference type="Gene3D" id="1.10.3720.10">
    <property type="entry name" value="MetI-like"/>
    <property type="match status" value="1"/>
</dbReference>
<dbReference type="InterPro" id="IPR051393">
    <property type="entry name" value="ABC_transporter_permease"/>
</dbReference>
<keyword evidence="10" id="KW-1185">Reference proteome</keyword>
<feature type="transmembrane region" description="Helical" evidence="7">
    <location>
        <begin position="138"/>
        <end position="158"/>
    </location>
</feature>
<keyword evidence="6 7" id="KW-0472">Membrane</keyword>
<feature type="transmembrane region" description="Helical" evidence="7">
    <location>
        <begin position="231"/>
        <end position="252"/>
    </location>
</feature>
<name>A0A7X0VU32_9BACL</name>
<dbReference type="InterPro" id="IPR035906">
    <property type="entry name" value="MetI-like_sf"/>
</dbReference>
<evidence type="ECO:0000256" key="2">
    <source>
        <dbReference type="ARBA" id="ARBA00022448"/>
    </source>
</evidence>
<proteinExistence type="inferred from homology"/>
<evidence type="ECO:0000256" key="1">
    <source>
        <dbReference type="ARBA" id="ARBA00004651"/>
    </source>
</evidence>
<comment type="similarity">
    <text evidence="7">Belongs to the binding-protein-dependent transport system permease family.</text>
</comment>
<keyword evidence="3" id="KW-1003">Cell membrane</keyword>
<feature type="transmembrane region" description="Helical" evidence="7">
    <location>
        <begin position="105"/>
        <end position="126"/>
    </location>
</feature>
<keyword evidence="4 7" id="KW-0812">Transmembrane</keyword>
<dbReference type="AlphaFoldDB" id="A0A7X0VU32"/>
<comment type="caution">
    <text evidence="9">The sequence shown here is derived from an EMBL/GenBank/DDBJ whole genome shotgun (WGS) entry which is preliminary data.</text>
</comment>
<dbReference type="GO" id="GO:0055085">
    <property type="term" value="P:transmembrane transport"/>
    <property type="evidence" value="ECO:0007669"/>
    <property type="project" value="InterPro"/>
</dbReference>
<evidence type="ECO:0000313" key="10">
    <source>
        <dbReference type="Proteomes" id="UP000564644"/>
    </source>
</evidence>
<feature type="transmembrane region" description="Helical" evidence="7">
    <location>
        <begin position="184"/>
        <end position="210"/>
    </location>
</feature>
<protein>
    <submittedName>
        <fullName evidence="9">Sugar ABC transporter permease</fullName>
    </submittedName>
</protein>
<keyword evidence="5 7" id="KW-1133">Transmembrane helix</keyword>
<feature type="transmembrane region" description="Helical" evidence="7">
    <location>
        <begin position="46"/>
        <end position="73"/>
    </location>
</feature>
<dbReference type="PROSITE" id="PS50928">
    <property type="entry name" value="ABC_TM1"/>
    <property type="match status" value="1"/>
</dbReference>
<dbReference type="SUPFAM" id="SSF161098">
    <property type="entry name" value="MetI-like"/>
    <property type="match status" value="1"/>
</dbReference>
<dbReference type="PANTHER" id="PTHR30193:SF37">
    <property type="entry name" value="INNER MEMBRANE ABC TRANSPORTER PERMEASE PROTEIN YCJO"/>
    <property type="match status" value="1"/>
</dbReference>
<evidence type="ECO:0000256" key="4">
    <source>
        <dbReference type="ARBA" id="ARBA00022692"/>
    </source>
</evidence>